<keyword evidence="2" id="KW-0285">Flavoprotein</keyword>
<keyword evidence="3" id="KW-0288">FMN</keyword>
<dbReference type="GO" id="GO:0005737">
    <property type="term" value="C:cytoplasm"/>
    <property type="evidence" value="ECO:0007669"/>
    <property type="project" value="TreeGrafter"/>
</dbReference>
<feature type="domain" description="DUS-like FMN-binding" evidence="10">
    <location>
        <begin position="10"/>
        <end position="264"/>
    </location>
</feature>
<keyword evidence="5" id="KW-0819">tRNA processing</keyword>
<dbReference type="OrthoDB" id="10262250at2759"/>
<proteinExistence type="predicted"/>
<evidence type="ECO:0000259" key="10">
    <source>
        <dbReference type="Pfam" id="PF01207"/>
    </source>
</evidence>
<dbReference type="Gene3D" id="3.20.20.70">
    <property type="entry name" value="Aldolase class I"/>
    <property type="match status" value="1"/>
</dbReference>
<evidence type="ECO:0000256" key="1">
    <source>
        <dbReference type="ARBA" id="ARBA00001917"/>
    </source>
</evidence>
<evidence type="ECO:0000313" key="12">
    <source>
        <dbReference type="Proteomes" id="UP000769157"/>
    </source>
</evidence>
<protein>
    <recommendedName>
        <fullName evidence="10">DUS-like FMN-binding domain-containing protein</fullName>
    </recommendedName>
</protein>
<evidence type="ECO:0000256" key="8">
    <source>
        <dbReference type="ARBA" id="ARBA00048342"/>
    </source>
</evidence>
<evidence type="ECO:0000256" key="9">
    <source>
        <dbReference type="ARBA" id="ARBA00049447"/>
    </source>
</evidence>
<comment type="cofactor">
    <cofactor evidence="1">
        <name>FMN</name>
        <dbReference type="ChEBI" id="CHEBI:58210"/>
    </cofactor>
</comment>
<dbReference type="PANTHER" id="PTHR45936">
    <property type="entry name" value="TRNA-DIHYDROURIDINE(20) SYNTHASE [NAD(P)+]-LIKE"/>
    <property type="match status" value="1"/>
</dbReference>
<sequence>MVDFRAKFVLAPMVRVGELPTRLLALKYGADLVWGPEIIDKRLVRAERVFNPKLNTVDFIQKDGNKKIPGTTDLVFRTYRKLEQDKLIFQLGTANPDLAVQAAKIVAADVDGIDVNAGCPKHFSVHSGMGAALLKTPDLLCDILVALVEHVGVPFKKPISVKIRLLAEEENTLQLVRRLVKTGIKNLTVHCRTREMRNGQDPIRDYVDKIKEICTEAGVSMIINGGVKSYQEYRDLQKMFGDDVGCMIASKAEVNPTIFNASGPLPWPLMVKEYVRFAAQVNNSNTNTKYCLATMMPNPRGKNVICRLVSQSKKIEEVVDAVLNKMDDEGAFIGDKSSAPGDDVKIENHKDLKRRLDLEDIETIKRIKV</sequence>
<dbReference type="InterPro" id="IPR052582">
    <property type="entry name" value="tRNA-DUS-like"/>
</dbReference>
<dbReference type="Proteomes" id="UP000769157">
    <property type="component" value="Unassembled WGS sequence"/>
</dbReference>
<keyword evidence="6" id="KW-0560">Oxidoreductase</keyword>
<evidence type="ECO:0000256" key="4">
    <source>
        <dbReference type="ARBA" id="ARBA00022664"/>
    </source>
</evidence>
<accession>A0A9P8NUH7</accession>
<dbReference type="GO" id="GO:0050660">
    <property type="term" value="F:flavin adenine dinucleotide binding"/>
    <property type="evidence" value="ECO:0007669"/>
    <property type="project" value="InterPro"/>
</dbReference>
<evidence type="ECO:0000256" key="3">
    <source>
        <dbReference type="ARBA" id="ARBA00022643"/>
    </source>
</evidence>
<dbReference type="CDD" id="cd02801">
    <property type="entry name" value="DUS_like_FMN"/>
    <property type="match status" value="1"/>
</dbReference>
<reference evidence="11" key="1">
    <citation type="journal article" date="2021" name="Open Biol.">
        <title>Shared evolutionary footprints suggest mitochondrial oxidative damage underlies multiple complex I losses in fungi.</title>
        <authorList>
            <person name="Schikora-Tamarit M.A."/>
            <person name="Marcet-Houben M."/>
            <person name="Nosek J."/>
            <person name="Gabaldon T."/>
        </authorList>
    </citation>
    <scope>NUCLEOTIDE SEQUENCE</scope>
    <source>
        <strain evidence="11">CBS6075</strain>
    </source>
</reference>
<dbReference type="InterPro" id="IPR013785">
    <property type="entry name" value="Aldolase_TIM"/>
</dbReference>
<dbReference type="EMBL" id="JAEUBE010000504">
    <property type="protein sequence ID" value="KAH3660578.1"/>
    <property type="molecule type" value="Genomic_DNA"/>
</dbReference>
<evidence type="ECO:0000313" key="11">
    <source>
        <dbReference type="EMBL" id="KAH3660578.1"/>
    </source>
</evidence>
<dbReference type="PANTHER" id="PTHR45936:SF1">
    <property type="entry name" value="TRNA-DIHYDROURIDINE(20) SYNTHASE [NAD(P)+]-LIKE"/>
    <property type="match status" value="1"/>
</dbReference>
<evidence type="ECO:0000256" key="2">
    <source>
        <dbReference type="ARBA" id="ARBA00022630"/>
    </source>
</evidence>
<comment type="caution">
    <text evidence="11">The sequence shown here is derived from an EMBL/GenBank/DDBJ whole genome shotgun (WGS) entry which is preliminary data.</text>
</comment>
<dbReference type="RefSeq" id="XP_046058281.1">
    <property type="nucleotide sequence ID" value="XM_046208530.1"/>
</dbReference>
<evidence type="ECO:0000256" key="6">
    <source>
        <dbReference type="ARBA" id="ARBA00023002"/>
    </source>
</evidence>
<comment type="catalytic activity">
    <reaction evidence="8">
        <text>a 5,6-dihydrouridine in mRNA + NAD(+) = a uridine in mRNA + NADH + H(+)</text>
        <dbReference type="Rhea" id="RHEA:69851"/>
        <dbReference type="Rhea" id="RHEA-COMP:14658"/>
        <dbReference type="Rhea" id="RHEA-COMP:17789"/>
        <dbReference type="ChEBI" id="CHEBI:15378"/>
        <dbReference type="ChEBI" id="CHEBI:57540"/>
        <dbReference type="ChEBI" id="CHEBI:57945"/>
        <dbReference type="ChEBI" id="CHEBI:65315"/>
        <dbReference type="ChEBI" id="CHEBI:74443"/>
    </reaction>
    <physiologicalReaction direction="right-to-left" evidence="8">
        <dbReference type="Rhea" id="RHEA:69853"/>
    </physiologicalReaction>
</comment>
<name>A0A9P8NUH7_9ASCO</name>
<dbReference type="Pfam" id="PF01207">
    <property type="entry name" value="Dus"/>
    <property type="match status" value="1"/>
</dbReference>
<dbReference type="GeneID" id="70239128"/>
<keyword evidence="7" id="KW-0520">NAD</keyword>
<dbReference type="GO" id="GO:0017150">
    <property type="term" value="F:tRNA dihydrouridine synthase activity"/>
    <property type="evidence" value="ECO:0007669"/>
    <property type="project" value="InterPro"/>
</dbReference>
<gene>
    <name evidence="11" type="ORF">OGAPHI_007164</name>
</gene>
<dbReference type="SUPFAM" id="SSF51395">
    <property type="entry name" value="FMN-linked oxidoreductases"/>
    <property type="match status" value="1"/>
</dbReference>
<organism evidence="11 12">
    <name type="scientific">Ogataea philodendri</name>
    <dbReference type="NCBI Taxonomy" id="1378263"/>
    <lineage>
        <taxon>Eukaryota</taxon>
        <taxon>Fungi</taxon>
        <taxon>Dikarya</taxon>
        <taxon>Ascomycota</taxon>
        <taxon>Saccharomycotina</taxon>
        <taxon>Pichiomycetes</taxon>
        <taxon>Pichiales</taxon>
        <taxon>Pichiaceae</taxon>
        <taxon>Ogataea</taxon>
    </lineage>
</organism>
<dbReference type="AlphaFoldDB" id="A0A9P8NUH7"/>
<dbReference type="InterPro" id="IPR035587">
    <property type="entry name" value="DUS-like_FMN-bd"/>
</dbReference>
<dbReference type="PROSITE" id="PS01136">
    <property type="entry name" value="UPF0034"/>
    <property type="match status" value="1"/>
</dbReference>
<reference evidence="11" key="2">
    <citation type="submission" date="2021-01" db="EMBL/GenBank/DDBJ databases">
        <authorList>
            <person name="Schikora-Tamarit M.A."/>
        </authorList>
    </citation>
    <scope>NUCLEOTIDE SEQUENCE</scope>
    <source>
        <strain evidence="11">CBS6075</strain>
    </source>
</reference>
<comment type="catalytic activity">
    <reaction evidence="9">
        <text>a 5,6-dihydrouridine in mRNA + NADP(+) = a uridine in mRNA + NADPH + H(+)</text>
        <dbReference type="Rhea" id="RHEA:69855"/>
        <dbReference type="Rhea" id="RHEA-COMP:14658"/>
        <dbReference type="Rhea" id="RHEA-COMP:17789"/>
        <dbReference type="ChEBI" id="CHEBI:15378"/>
        <dbReference type="ChEBI" id="CHEBI:57783"/>
        <dbReference type="ChEBI" id="CHEBI:58349"/>
        <dbReference type="ChEBI" id="CHEBI:65315"/>
        <dbReference type="ChEBI" id="CHEBI:74443"/>
    </reaction>
    <physiologicalReaction direction="right-to-left" evidence="9">
        <dbReference type="Rhea" id="RHEA:69857"/>
    </physiologicalReaction>
</comment>
<dbReference type="GO" id="GO:0006397">
    <property type="term" value="P:mRNA processing"/>
    <property type="evidence" value="ECO:0007669"/>
    <property type="project" value="UniProtKB-KW"/>
</dbReference>
<evidence type="ECO:0000256" key="5">
    <source>
        <dbReference type="ARBA" id="ARBA00022694"/>
    </source>
</evidence>
<keyword evidence="12" id="KW-1185">Reference proteome</keyword>
<dbReference type="InterPro" id="IPR018517">
    <property type="entry name" value="tRNA_hU_synthase_CS"/>
</dbReference>
<evidence type="ECO:0000256" key="7">
    <source>
        <dbReference type="ARBA" id="ARBA00023027"/>
    </source>
</evidence>
<keyword evidence="4" id="KW-0507">mRNA processing</keyword>